<organism evidence="2 3">
    <name type="scientific">Schistosoma rodhaini</name>
    <dbReference type="NCBI Taxonomy" id="6188"/>
    <lineage>
        <taxon>Eukaryota</taxon>
        <taxon>Metazoa</taxon>
        <taxon>Spiralia</taxon>
        <taxon>Lophotrochozoa</taxon>
        <taxon>Platyhelminthes</taxon>
        <taxon>Trematoda</taxon>
        <taxon>Digenea</taxon>
        <taxon>Strigeidida</taxon>
        <taxon>Schistosomatoidea</taxon>
        <taxon>Schistosomatidae</taxon>
        <taxon>Schistosoma</taxon>
    </lineage>
</organism>
<feature type="region of interest" description="Disordered" evidence="1">
    <location>
        <begin position="110"/>
        <end position="160"/>
    </location>
</feature>
<reference evidence="3" key="2">
    <citation type="submission" date="2023-11" db="UniProtKB">
        <authorList>
            <consortium name="WormBaseParasite"/>
        </authorList>
    </citation>
    <scope>IDENTIFICATION</scope>
</reference>
<accession>A0AA85FX01</accession>
<evidence type="ECO:0000313" key="3">
    <source>
        <dbReference type="WBParaSite" id="SRDH1_67810.1"/>
    </source>
</evidence>
<sequence>MVNLQPTIFSIHSDRRIIITIVLQSLVLDILSKCLPCHIHQTFSLLHEIVHLITQVISKCCPNIDLKLKLLNSNDLSKHYKNPKVWYSIQLTQTLLFLVAQNSHSHRTSLCSNDLHKPRTSENQRNQQSTDLRYIHDNDNVDDDVNIGEDDGEKETNDEESYQENIFNTNININNTNIERRKNRDSDYTIHLQNQLKKICFSITMN</sequence>
<evidence type="ECO:0000313" key="2">
    <source>
        <dbReference type="Proteomes" id="UP000050792"/>
    </source>
</evidence>
<proteinExistence type="predicted"/>
<protein>
    <submittedName>
        <fullName evidence="3">Uncharacterized protein</fullName>
    </submittedName>
</protein>
<keyword evidence="2" id="KW-1185">Reference proteome</keyword>
<feature type="compositionally biased region" description="Acidic residues" evidence="1">
    <location>
        <begin position="140"/>
        <end position="160"/>
    </location>
</feature>
<dbReference type="WBParaSite" id="SRDH1_67810.1">
    <property type="protein sequence ID" value="SRDH1_67810.1"/>
    <property type="gene ID" value="SRDH1_67810"/>
</dbReference>
<name>A0AA85FX01_9TREM</name>
<reference evidence="2" key="1">
    <citation type="submission" date="2022-06" db="EMBL/GenBank/DDBJ databases">
        <authorList>
            <person name="Berger JAMES D."/>
            <person name="Berger JAMES D."/>
        </authorList>
    </citation>
    <scope>NUCLEOTIDE SEQUENCE [LARGE SCALE GENOMIC DNA]</scope>
</reference>
<dbReference type="Proteomes" id="UP000050792">
    <property type="component" value="Unassembled WGS sequence"/>
</dbReference>
<evidence type="ECO:0000256" key="1">
    <source>
        <dbReference type="SAM" id="MobiDB-lite"/>
    </source>
</evidence>
<dbReference type="AlphaFoldDB" id="A0AA85FX01"/>